<feature type="domain" description="Transcobalamin-like C-terminal" evidence="1">
    <location>
        <begin position="68"/>
        <end position="143"/>
    </location>
</feature>
<dbReference type="EMBL" id="MFKI01000033">
    <property type="protein sequence ID" value="OGG38028.1"/>
    <property type="molecule type" value="Genomic_DNA"/>
</dbReference>
<accession>A0A1F6BMB8</accession>
<evidence type="ECO:0000259" key="1">
    <source>
        <dbReference type="Pfam" id="PF14478"/>
    </source>
</evidence>
<dbReference type="GO" id="GO:0031419">
    <property type="term" value="F:cobalamin binding"/>
    <property type="evidence" value="ECO:0007669"/>
    <property type="project" value="TreeGrafter"/>
</dbReference>
<dbReference type="Gene3D" id="2.170.130.30">
    <property type="match status" value="1"/>
</dbReference>
<dbReference type="GO" id="GO:0015889">
    <property type="term" value="P:cobalamin transport"/>
    <property type="evidence" value="ECO:0007669"/>
    <property type="project" value="TreeGrafter"/>
</dbReference>
<dbReference type="PANTHER" id="PTHR10559">
    <property type="entry name" value="TRANSCOBALAMIN-1/GASTRIC INTRINSIC FACTOR"/>
    <property type="match status" value="1"/>
</dbReference>
<evidence type="ECO:0000313" key="2">
    <source>
        <dbReference type="EMBL" id="OGG38028.1"/>
    </source>
</evidence>
<name>A0A1F6BMB8_9BACT</name>
<dbReference type="InterPro" id="IPR051588">
    <property type="entry name" value="Cobalamin_Transport"/>
</dbReference>
<comment type="caution">
    <text evidence="2">The sequence shown here is derived from an EMBL/GenBank/DDBJ whole genome shotgun (WGS) entry which is preliminary data.</text>
</comment>
<proteinExistence type="predicted"/>
<protein>
    <recommendedName>
        <fullName evidence="1">Transcobalamin-like C-terminal domain-containing protein</fullName>
    </recommendedName>
</protein>
<evidence type="ECO:0000313" key="3">
    <source>
        <dbReference type="Proteomes" id="UP000179324"/>
    </source>
</evidence>
<dbReference type="Proteomes" id="UP000179324">
    <property type="component" value="Unassembled WGS sequence"/>
</dbReference>
<organism evidence="2 3">
    <name type="scientific">Candidatus Jorgensenbacteria bacterium GWC1_48_12</name>
    <dbReference type="NCBI Taxonomy" id="1798469"/>
    <lineage>
        <taxon>Bacteria</taxon>
        <taxon>Candidatus Joergenseniibacteriota</taxon>
    </lineage>
</organism>
<dbReference type="AlphaFoldDB" id="A0A1F6BMB8"/>
<dbReference type="GO" id="GO:0005615">
    <property type="term" value="C:extracellular space"/>
    <property type="evidence" value="ECO:0007669"/>
    <property type="project" value="TreeGrafter"/>
</dbReference>
<dbReference type="PANTHER" id="PTHR10559:SF18">
    <property type="entry name" value="TRANSCOBALAMIN II"/>
    <property type="match status" value="1"/>
</dbReference>
<sequence length="146" mass="15831">MNKKHLITTVVLVALLFGGYFFLPLGKVNVPEESPLAEKPAISVSITVDATAPALTIATYGVSVPEGSSVYDAMRIARDNGRLDFNGREFAGLGFFVEEVNGIAGDVENGMYWVYSVNGIEAQVGVSDYVLHDGDTVTWEYEKSDF</sequence>
<gene>
    <name evidence="2" type="ORF">A2127_01820</name>
</gene>
<dbReference type="Pfam" id="PF14478">
    <property type="entry name" value="DUF4430"/>
    <property type="match status" value="1"/>
</dbReference>
<dbReference type="InterPro" id="IPR027954">
    <property type="entry name" value="Transcobalamin-like_C"/>
</dbReference>
<reference evidence="2 3" key="1">
    <citation type="journal article" date="2016" name="Nat. Commun.">
        <title>Thousands of microbial genomes shed light on interconnected biogeochemical processes in an aquifer system.</title>
        <authorList>
            <person name="Anantharaman K."/>
            <person name="Brown C.T."/>
            <person name="Hug L.A."/>
            <person name="Sharon I."/>
            <person name="Castelle C.J."/>
            <person name="Probst A.J."/>
            <person name="Thomas B.C."/>
            <person name="Singh A."/>
            <person name="Wilkins M.J."/>
            <person name="Karaoz U."/>
            <person name="Brodie E.L."/>
            <person name="Williams K.H."/>
            <person name="Hubbard S.S."/>
            <person name="Banfield J.F."/>
        </authorList>
    </citation>
    <scope>NUCLEOTIDE SEQUENCE [LARGE SCALE GENOMIC DNA]</scope>
</reference>